<evidence type="ECO:0000256" key="1">
    <source>
        <dbReference type="SAM" id="MobiDB-lite"/>
    </source>
</evidence>
<evidence type="ECO:0000313" key="4">
    <source>
        <dbReference type="Proteomes" id="UP000199690"/>
    </source>
</evidence>
<dbReference type="Proteomes" id="UP000199690">
    <property type="component" value="Unassembled WGS sequence"/>
</dbReference>
<evidence type="ECO:0000313" key="5">
    <source>
        <dbReference type="Proteomes" id="UP000236729"/>
    </source>
</evidence>
<gene>
    <name evidence="2" type="ORF">SAMN02982929_01235</name>
    <name evidence="3" type="ORF">SAMN05216506_106210</name>
</gene>
<protein>
    <submittedName>
        <fullName evidence="2">Predicted dithiol-disulfide oxidoreductase, DUF899 family</fullName>
    </submittedName>
</protein>
<dbReference type="Pfam" id="PF05988">
    <property type="entry name" value="DUF899"/>
    <property type="match status" value="1"/>
</dbReference>
<keyword evidence="4" id="KW-1185">Reference proteome</keyword>
<accession>A0A1I1V2H1</accession>
<proteinExistence type="predicted"/>
<dbReference type="AlphaFoldDB" id="A0A1H5WLJ6"/>
<dbReference type="InterPro" id="IPR036249">
    <property type="entry name" value="Thioredoxin-like_sf"/>
</dbReference>
<evidence type="ECO:0000313" key="2">
    <source>
        <dbReference type="EMBL" id="SEG00499.1"/>
    </source>
</evidence>
<dbReference type="SUPFAM" id="SSF52833">
    <property type="entry name" value="Thioredoxin-like"/>
    <property type="match status" value="1"/>
</dbReference>
<reference evidence="2" key="1">
    <citation type="submission" date="2016-10" db="EMBL/GenBank/DDBJ databases">
        <authorList>
            <person name="de Groot N.N."/>
        </authorList>
    </citation>
    <scope>NUCLEOTIDE SEQUENCE [LARGE SCALE GENOMIC DNA]</scope>
    <source>
        <strain evidence="2">ATCC 20501</strain>
    </source>
</reference>
<accession>A0A1H5WLJ6</accession>
<sequence length="269" mass="29851">MCQPEPCSTAHQGAVLQPGHDNPLDAPSIPDATTAENRGEAGPLRMTKHDRPQAAPEVVDRATFDEALAEQVAAEKELTRHNDRVAAARRRLPMVEVTDYVFTGPDGPVPLTGLFGDTYLLVVQNVMFGSDWDEGCPSCTWAVDNLPATTQRLSEEAIAFAMISQAPIGKLEAWRAQRGWEHLWVSSAGTTYHYDWGWTQRDEQGGEVLRPGYSYYLLKDGKPHLTYMTTARGVEAVLPVAQMMDRTAYGRQQDWEDSPAGWPQYPTYG</sequence>
<dbReference type="SMR" id="A0A1H5WLJ6"/>
<name>A0A1H5WLJ6_9PSEU</name>
<dbReference type="EMBL" id="FNVB01000002">
    <property type="protein sequence ID" value="SEG00499.1"/>
    <property type="molecule type" value="Genomic_DNA"/>
</dbReference>
<dbReference type="EMBL" id="FOME01000006">
    <property type="protein sequence ID" value="SFD77241.1"/>
    <property type="molecule type" value="Genomic_DNA"/>
</dbReference>
<evidence type="ECO:0000313" key="3">
    <source>
        <dbReference type="EMBL" id="SFD77241.1"/>
    </source>
</evidence>
<dbReference type="InterPro" id="IPR010296">
    <property type="entry name" value="DUF899_thioredox"/>
</dbReference>
<feature type="region of interest" description="Disordered" evidence="1">
    <location>
        <begin position="1"/>
        <end position="53"/>
    </location>
</feature>
<reference evidence="4 5" key="2">
    <citation type="submission" date="2016-10" db="EMBL/GenBank/DDBJ databases">
        <authorList>
            <person name="Varghese N."/>
            <person name="Submissions S."/>
        </authorList>
    </citation>
    <scope>NUCLEOTIDE SEQUENCE [LARGE SCALE GENOMIC DNA]</scope>
    <source>
        <strain evidence="5">ATCC 20501</strain>
        <strain evidence="3 4">CGMCC 4.3529</strain>
    </source>
</reference>
<organism evidence="2 5">
    <name type="scientific">Saccharopolyspora kobensis</name>
    <dbReference type="NCBI Taxonomy" id="146035"/>
    <lineage>
        <taxon>Bacteria</taxon>
        <taxon>Bacillati</taxon>
        <taxon>Actinomycetota</taxon>
        <taxon>Actinomycetes</taxon>
        <taxon>Pseudonocardiales</taxon>
        <taxon>Pseudonocardiaceae</taxon>
        <taxon>Saccharopolyspora</taxon>
    </lineage>
</organism>
<dbReference type="Proteomes" id="UP000236729">
    <property type="component" value="Unassembled WGS sequence"/>
</dbReference>